<dbReference type="GO" id="GO:0000166">
    <property type="term" value="F:nucleotide binding"/>
    <property type="evidence" value="ECO:0007669"/>
    <property type="project" value="UniProtKB-KW"/>
</dbReference>
<keyword evidence="7" id="KW-0547">Nucleotide-binding</keyword>
<dbReference type="GO" id="GO:0034353">
    <property type="term" value="F:mRNA 5'-diphosphatase activity"/>
    <property type="evidence" value="ECO:0007669"/>
    <property type="project" value="TreeGrafter"/>
</dbReference>
<keyword evidence="7" id="KW-0378">Hydrolase</keyword>
<keyword evidence="7" id="KW-0539">Nucleus</keyword>
<dbReference type="GO" id="GO:0003723">
    <property type="term" value="F:RNA binding"/>
    <property type="evidence" value="ECO:0007669"/>
    <property type="project" value="UniProtKB-KW"/>
</dbReference>
<evidence type="ECO:0000259" key="8">
    <source>
        <dbReference type="Pfam" id="PF08652"/>
    </source>
</evidence>
<evidence type="ECO:0000313" key="11">
    <source>
        <dbReference type="Proteomes" id="UP000005222"/>
    </source>
</evidence>
<evidence type="ECO:0000256" key="3">
    <source>
        <dbReference type="ARBA" id="ARBA00022722"/>
    </source>
</evidence>
<comment type="catalytic activity">
    <reaction evidence="4">
        <text>a 5'-end (N(7)-methyl 5'-triphosphoguanosine)-ribonucleoside-ribonucleotide in mRNA + H2O = a (N(7)-methyl 5'-triphosphoguanosine)-nucleoside + a 5'-end phospho-ribonucleoside in mRNA + H(+)</text>
        <dbReference type="Rhea" id="RHEA:66928"/>
        <dbReference type="Rhea" id="RHEA-COMP:15692"/>
        <dbReference type="Rhea" id="RHEA-COMP:17313"/>
        <dbReference type="ChEBI" id="CHEBI:15377"/>
        <dbReference type="ChEBI" id="CHEBI:15378"/>
        <dbReference type="ChEBI" id="CHEBI:138282"/>
        <dbReference type="ChEBI" id="CHEBI:172876"/>
        <dbReference type="ChEBI" id="CHEBI:172877"/>
    </reaction>
    <physiologicalReaction direction="left-to-right" evidence="4">
        <dbReference type="Rhea" id="RHEA:66929"/>
    </physiologicalReaction>
</comment>
<protein>
    <recommendedName>
        <fullName evidence="7">Decapping nuclease</fullName>
        <ecNumber evidence="7">3.6.1.-</ecNumber>
    </recommendedName>
</protein>
<dbReference type="GO" id="GO:0110155">
    <property type="term" value="P:NAD-cap decapping"/>
    <property type="evidence" value="ECO:0007669"/>
    <property type="project" value="TreeGrafter"/>
</dbReference>
<dbReference type="AlphaFoldDB" id="G8Y5I0"/>
<comment type="subcellular location">
    <subcellularLocation>
        <location evidence="7">Nucleus</location>
    </subcellularLocation>
</comment>
<sequence length="398" mass="46112">MSDYFHDFLAQCVESKRIPLKTVKEKGFINRLNGRVRTTNRCSEALHYSRTKNSQVNVGSTESAKIFTEDREILENDTDDSTKLYPKRRIDLGANDQSGCSETTPEENTRGSRFTALQIFEKLGQQKLGFDVMITRYSLVKLLLIPHERVDLSLTLVAFDGQLFIDSERTRSQKTTLGKGVTCGYNFEKLMCRKKETDITTETQKNSQAKNDTEKYISMVKMSLDHVNRKVLVPSEIDALKPAGDSFSSAHQNTDLYDLSEYVELKTFASNSKRSLLSSIIQCYLADTRMMCVGYRDKNNILEYIKKYDIQDLLSESISEDLNLRESLDIWLCFIIEFFVRTTSSMHSRASPQYYKLQVFRGNINLIYRKPRLEDMEDILPKEFFKWRKYRRSASNAI</sequence>
<evidence type="ECO:0000256" key="2">
    <source>
        <dbReference type="ARBA" id="ARBA00006562"/>
    </source>
</evidence>
<evidence type="ECO:0000313" key="10">
    <source>
        <dbReference type="EMBL" id="CCE84891.1"/>
    </source>
</evidence>
<gene>
    <name evidence="10" type="primary">Piso0_004451</name>
    <name evidence="9" type="ORF">GNLVRS01_PISO0K17170g</name>
    <name evidence="10" type="ORF">GNLVRS01_PISO0L17171g</name>
</gene>
<dbReference type="OrthoDB" id="4019319at2759"/>
<evidence type="ECO:0000256" key="1">
    <source>
        <dbReference type="ARBA" id="ARBA00001968"/>
    </source>
</evidence>
<dbReference type="eggNOG" id="ENOG502RS0X">
    <property type="taxonomic scope" value="Eukaryota"/>
</dbReference>
<keyword evidence="7" id="KW-0694">RNA-binding</keyword>
<dbReference type="PANTHER" id="PTHR12395">
    <property type="entry name" value="DOM-3 RELATED"/>
    <property type="match status" value="1"/>
</dbReference>
<dbReference type="GO" id="GO:0005829">
    <property type="term" value="C:cytosol"/>
    <property type="evidence" value="ECO:0007669"/>
    <property type="project" value="TreeGrafter"/>
</dbReference>
<dbReference type="EC" id="3.6.1.-" evidence="7"/>
<dbReference type="GO" id="GO:0000956">
    <property type="term" value="P:nuclear-transcribed mRNA catabolic process"/>
    <property type="evidence" value="ECO:0007669"/>
    <property type="project" value="TreeGrafter"/>
</dbReference>
<comment type="function">
    <text evidence="7">Decapping enzyme for NAD-capped RNAs: specifically hydrolyzes the nicotinamide adenine dinucleotide (NAD) cap from a subset of RNAs by removing the entire NAD moiety from the 5'-end of an NAD-capped RNA.</text>
</comment>
<dbReference type="Proteomes" id="UP000005222">
    <property type="component" value="Chromosome L"/>
</dbReference>
<dbReference type="PANTHER" id="PTHR12395:SF9">
    <property type="entry name" value="DECAPPING AND EXORIBONUCLEASE PROTEIN"/>
    <property type="match status" value="1"/>
</dbReference>
<dbReference type="Proteomes" id="UP000005222">
    <property type="component" value="Chromosome K"/>
</dbReference>
<dbReference type="HOGENOM" id="CLU_692816_0_0_1"/>
<feature type="domain" description="RAI1-like" evidence="8">
    <location>
        <begin position="41"/>
        <end position="384"/>
    </location>
</feature>
<comment type="catalytic activity">
    <reaction evidence="5">
        <text>a 5'-end triphospho-ribonucleoside in mRNA + H2O = a 5'-end phospho-ribonucleoside in mRNA + diphosphate + H(+)</text>
        <dbReference type="Rhea" id="RHEA:78683"/>
        <dbReference type="Rhea" id="RHEA-COMP:15692"/>
        <dbReference type="Rhea" id="RHEA-COMP:17164"/>
        <dbReference type="ChEBI" id="CHEBI:15377"/>
        <dbReference type="ChEBI" id="CHEBI:15378"/>
        <dbReference type="ChEBI" id="CHEBI:33019"/>
        <dbReference type="ChEBI" id="CHEBI:138282"/>
        <dbReference type="ChEBI" id="CHEBI:167618"/>
    </reaction>
    <physiologicalReaction direction="left-to-right" evidence="5">
        <dbReference type="Rhea" id="RHEA:78684"/>
    </physiologicalReaction>
</comment>
<name>G8Y5I0_PICSO</name>
<organism evidence="10 11">
    <name type="scientific">Pichia sorbitophila (strain ATCC MYA-4447 / BCRC 22081 / CBS 7064 / NBRC 10061 / NRRL Y-12695)</name>
    <name type="common">Hybrid yeast</name>
    <dbReference type="NCBI Taxonomy" id="559304"/>
    <lineage>
        <taxon>Eukaryota</taxon>
        <taxon>Fungi</taxon>
        <taxon>Dikarya</taxon>
        <taxon>Ascomycota</taxon>
        <taxon>Saccharomycotina</taxon>
        <taxon>Pichiomycetes</taxon>
        <taxon>Debaryomycetaceae</taxon>
        <taxon>Millerozyma</taxon>
    </lineage>
</organism>
<dbReference type="InterPro" id="IPR013961">
    <property type="entry name" value="RAI1"/>
</dbReference>
<reference evidence="11" key="2">
    <citation type="journal article" date="2012" name="G3 (Bethesda)">
        <title>Pichia sorbitophila, an interspecies yeast hybrid reveals early steps of genome resolution following polyploidization.</title>
        <authorList>
            <person name="Leh Louis V."/>
            <person name="Despons L."/>
            <person name="Friedrich A."/>
            <person name="Martin T."/>
            <person name="Durrens P."/>
            <person name="Casaregola S."/>
            <person name="Neuveglise C."/>
            <person name="Fairhead C."/>
            <person name="Marck C."/>
            <person name="Cruz J.A."/>
            <person name="Straub M.L."/>
            <person name="Kugler V."/>
            <person name="Sacerdot C."/>
            <person name="Uzunov Z."/>
            <person name="Thierry A."/>
            <person name="Weiss S."/>
            <person name="Bleykasten C."/>
            <person name="De Montigny J."/>
            <person name="Jacques N."/>
            <person name="Jung P."/>
            <person name="Lemaire M."/>
            <person name="Mallet S."/>
            <person name="Morel G."/>
            <person name="Richard G.F."/>
            <person name="Sarkar A."/>
            <person name="Savel G."/>
            <person name="Schacherer J."/>
            <person name="Seret M.L."/>
            <person name="Talla E."/>
            <person name="Samson G."/>
            <person name="Jubin C."/>
            <person name="Poulain J."/>
            <person name="Vacherie B."/>
            <person name="Barbe V."/>
            <person name="Pelletier E."/>
            <person name="Sherman D.J."/>
            <person name="Westhof E."/>
            <person name="Weissenbach J."/>
            <person name="Baret P.V."/>
            <person name="Wincker P."/>
            <person name="Gaillardin C."/>
            <person name="Dujon B."/>
            <person name="Souciet J.L."/>
        </authorList>
    </citation>
    <scope>NUCLEOTIDE SEQUENCE [LARGE SCALE GENOMIC DNA]</scope>
    <source>
        <strain evidence="11">ATCC MYA-4447 / BCRC 22081 / CBS 7064 / NBRC 10061 / NRRL Y-12695</strain>
    </source>
</reference>
<proteinExistence type="inferred from homology"/>
<keyword evidence="7" id="KW-0479">Metal-binding</keyword>
<comment type="cofactor">
    <cofactor evidence="1 7">
        <name>a divalent metal cation</name>
        <dbReference type="ChEBI" id="CHEBI:60240"/>
    </cofactor>
</comment>
<comment type="similarity">
    <text evidence="2 7">Belongs to the DXO/Dom3Z family.</text>
</comment>
<dbReference type="STRING" id="559304.G8Y5I0"/>
<evidence type="ECO:0000313" key="9">
    <source>
        <dbReference type="EMBL" id="CCE83860.1"/>
    </source>
</evidence>
<dbReference type="InParanoid" id="G8Y5I0"/>
<evidence type="ECO:0000256" key="7">
    <source>
        <dbReference type="RuleBase" id="RU367113"/>
    </source>
</evidence>
<dbReference type="GO" id="GO:0004518">
    <property type="term" value="F:nuclease activity"/>
    <property type="evidence" value="ECO:0007669"/>
    <property type="project" value="UniProtKB-KW"/>
</dbReference>
<keyword evidence="11" id="KW-1185">Reference proteome</keyword>
<comment type="catalytic activity">
    <reaction evidence="6">
        <text>a 5'-end NAD(+)-phospho-ribonucleoside in mRNA + H2O = a 5'-end phospho-ribonucleoside in mRNA + NAD(+) + H(+)</text>
        <dbReference type="Rhea" id="RHEA:60880"/>
        <dbReference type="Rhea" id="RHEA-COMP:15692"/>
        <dbReference type="Rhea" id="RHEA-COMP:15698"/>
        <dbReference type="ChEBI" id="CHEBI:15377"/>
        <dbReference type="ChEBI" id="CHEBI:15378"/>
        <dbReference type="ChEBI" id="CHEBI:57540"/>
        <dbReference type="ChEBI" id="CHEBI:138282"/>
        <dbReference type="ChEBI" id="CHEBI:144029"/>
    </reaction>
    <physiologicalReaction direction="left-to-right" evidence="6">
        <dbReference type="Rhea" id="RHEA:60881"/>
    </physiologicalReaction>
</comment>
<dbReference type="Pfam" id="PF08652">
    <property type="entry name" value="RAI1"/>
    <property type="match status" value="1"/>
</dbReference>
<dbReference type="EMBL" id="FO082049">
    <property type="protein sequence ID" value="CCE83860.1"/>
    <property type="molecule type" value="Genomic_DNA"/>
</dbReference>
<reference evidence="10" key="1">
    <citation type="submission" date="2011-10" db="EMBL/GenBank/DDBJ databases">
        <authorList>
            <person name="Genoscope - CEA"/>
        </authorList>
    </citation>
    <scope>NUCLEOTIDE SEQUENCE</scope>
</reference>
<dbReference type="GO" id="GO:0005634">
    <property type="term" value="C:nucleus"/>
    <property type="evidence" value="ECO:0007669"/>
    <property type="project" value="UniProtKB-SubCell"/>
</dbReference>
<dbReference type="EMBL" id="FO082048">
    <property type="protein sequence ID" value="CCE84891.1"/>
    <property type="molecule type" value="Genomic_DNA"/>
</dbReference>
<accession>G8Y5I0</accession>
<dbReference type="InterPro" id="IPR039039">
    <property type="entry name" value="RAI1-like_fam"/>
</dbReference>
<dbReference type="GO" id="GO:0046872">
    <property type="term" value="F:metal ion binding"/>
    <property type="evidence" value="ECO:0007669"/>
    <property type="project" value="UniProtKB-KW"/>
</dbReference>
<keyword evidence="3 7" id="KW-0540">Nuclease</keyword>
<evidence type="ECO:0000256" key="4">
    <source>
        <dbReference type="ARBA" id="ARBA00044676"/>
    </source>
</evidence>
<evidence type="ECO:0000256" key="6">
    <source>
        <dbReference type="ARBA" id="ARBA00048124"/>
    </source>
</evidence>
<evidence type="ECO:0000256" key="5">
    <source>
        <dbReference type="ARBA" id="ARBA00044692"/>
    </source>
</evidence>